<feature type="domain" description="Cadherin" evidence="16">
    <location>
        <begin position="138"/>
        <end position="243"/>
    </location>
</feature>
<gene>
    <name evidence="17" type="ORF">MAR_004664</name>
</gene>
<feature type="transmembrane region" description="Helical" evidence="15">
    <location>
        <begin position="917"/>
        <end position="939"/>
    </location>
</feature>
<accession>A0ABY7F017</accession>
<evidence type="ECO:0000256" key="8">
    <source>
        <dbReference type="ARBA" id="ARBA00023136"/>
    </source>
</evidence>
<sequence>MTPEPNAYAPEIISTLQNSRDIPLFRGSIQEDETTVHLEPQLFARDNDTVGAARLICRYEIVANRKNIPFEIELKNRETGEGVLKVREGEHLNFEKRKHYKFNIFAYDCVDPPYSKRSNRAVVTVKVLDVDKFAPVFDKTTYSADLLEGTVSSNIIQVHAHDDDRSPENSGICGYDIVSDDAPFLITNDGILQNTKSVYHTDHYSFILKIRARDCRGMVSEPAYINIMVKEKCRNGWTDFPDHIEYTPGTGRHTLTDSAHLQVCEESCTVDRVTVKMTLQTKHIGKGCDRDTYSIISQRKLCGASDGSVDLLPAPTLTSNWTNAIPTDDGNDGDKIYAFDGETNHVVVPEGHVDHTLREHFTISTWMKHSPSDGTHTKHTHSGKEHLLCMSDGDGFDIIIIWINDLKLNVAFDYPLKESDEPLAVVSPEEPQQPLHTSTPKKPIHTSKTGKGRPVHIYAPQVKQKKADQFGGMSRHHYALFIHNGKLVFVLRRESAKESDLEVFKPAEWRWKISEVDDGQWHHYAFTMNFPELHLYVDGKLVEATQDNFEILDDWPLHPTDRVHFTKLVVGACWKGLDETYVDHFHGFVAGLSLLKDRTESERVIQCLNNCQENLDFTDLEDMPSGTSVSFNSDMTEFSITGRNASDVEMLVRKVAYVNNRNFPTPGRRNLNIRTSVHCGQIEEILPLKESYIFVEHSSKPVITVTGKNLVLGHQSELDTGLPVFKDVSIHVDFMLASNSVEDSEDESEEIGNDTSDMHDADANTSLLDNKIPAVDDSVDSSSTKILLDMCTVRAEPVLDFYVEHLELPKDDIKTFNMKLEGIETAAGLVILNADTIENYMTVLHDIRYIHTQAGDLYMRKFVISCSSQSGRFVSNEFEINVGARQVEEEPRVVPVANIQNSGAQQSIVEPNESQNFGMVAIIVVCVGFLLFMIVLGVLRIRAAHHHRRVPTNDNGQEMEWDNSELNIIVNPIDQELFEYEEHPHKATLPDDSDTDDDISECFQDDEDNDSSEEEMETAVKTLEWDDSAYKISNLSSGI</sequence>
<protein>
    <submittedName>
        <fullName evidence="17">CSTN1-like protein</fullName>
    </submittedName>
</protein>
<evidence type="ECO:0000256" key="4">
    <source>
        <dbReference type="ARBA" id="ARBA00022837"/>
    </source>
</evidence>
<dbReference type="CDD" id="cd11304">
    <property type="entry name" value="Cadherin_repeat"/>
    <property type="match status" value="2"/>
</dbReference>
<evidence type="ECO:0000256" key="1">
    <source>
        <dbReference type="ARBA" id="ARBA00022692"/>
    </source>
</evidence>
<evidence type="ECO:0000256" key="10">
    <source>
        <dbReference type="ARBA" id="ARBA00034103"/>
    </source>
</evidence>
<dbReference type="Proteomes" id="UP001164746">
    <property type="component" value="Chromosome 9"/>
</dbReference>
<dbReference type="InterPro" id="IPR013320">
    <property type="entry name" value="ConA-like_dom_sf"/>
</dbReference>
<keyword evidence="5" id="KW-0130">Cell adhesion</keyword>
<reference evidence="17" key="1">
    <citation type="submission" date="2022-11" db="EMBL/GenBank/DDBJ databases">
        <title>Centuries of genome instability and evolution in soft-shell clam transmissible cancer (bioRxiv).</title>
        <authorList>
            <person name="Hart S.F.M."/>
            <person name="Yonemitsu M.A."/>
            <person name="Giersch R.M."/>
            <person name="Beal B.F."/>
            <person name="Arriagada G."/>
            <person name="Davis B.W."/>
            <person name="Ostrander E.A."/>
            <person name="Goff S.P."/>
            <person name="Metzger M.J."/>
        </authorList>
    </citation>
    <scope>NUCLEOTIDE SEQUENCE</scope>
    <source>
        <strain evidence="17">MELC-2E11</strain>
        <tissue evidence="17">Siphon/mantle</tissue>
    </source>
</reference>
<evidence type="ECO:0000256" key="13">
    <source>
        <dbReference type="PROSITE-ProRule" id="PRU00043"/>
    </source>
</evidence>
<evidence type="ECO:0000256" key="6">
    <source>
        <dbReference type="ARBA" id="ARBA00022989"/>
    </source>
</evidence>
<comment type="similarity">
    <text evidence="11">Belongs to the calsyntenin family.</text>
</comment>
<feature type="compositionally biased region" description="Basic residues" evidence="14">
    <location>
        <begin position="442"/>
        <end position="453"/>
    </location>
</feature>
<dbReference type="PANTHER" id="PTHR14139:SF2">
    <property type="entry name" value="CALSYNTENIN-1"/>
    <property type="match status" value="1"/>
</dbReference>
<evidence type="ECO:0000256" key="12">
    <source>
        <dbReference type="ARBA" id="ARBA00046288"/>
    </source>
</evidence>
<dbReference type="Pfam" id="PF19699">
    <property type="entry name" value="CLSTN_C"/>
    <property type="match status" value="1"/>
</dbReference>
<evidence type="ECO:0000256" key="5">
    <source>
        <dbReference type="ARBA" id="ARBA00022889"/>
    </source>
</evidence>
<keyword evidence="18" id="KW-1185">Reference proteome</keyword>
<comment type="subcellular location">
    <subcellularLocation>
        <location evidence="12">Endomembrane system</location>
        <topology evidence="12">Single-pass type I membrane protein</topology>
    </subcellularLocation>
    <subcellularLocation>
        <location evidence="10">Synapse</location>
    </subcellularLocation>
</comment>
<keyword evidence="7" id="KW-0770">Synapse</keyword>
<feature type="region of interest" description="Disordered" evidence="14">
    <location>
        <begin position="986"/>
        <end position="1018"/>
    </location>
</feature>
<feature type="compositionally biased region" description="Acidic residues" evidence="14">
    <location>
        <begin position="991"/>
        <end position="1017"/>
    </location>
</feature>
<dbReference type="InterPro" id="IPR045588">
    <property type="entry name" value="CLSTN_C"/>
</dbReference>
<dbReference type="EMBL" id="CP111020">
    <property type="protein sequence ID" value="WAR14559.1"/>
    <property type="molecule type" value="Genomic_DNA"/>
</dbReference>
<keyword evidence="1 15" id="KW-0812">Transmembrane</keyword>
<proteinExistence type="inferred from homology"/>
<keyword evidence="8 15" id="KW-0472">Membrane</keyword>
<evidence type="ECO:0000256" key="15">
    <source>
        <dbReference type="SAM" id="Phobius"/>
    </source>
</evidence>
<dbReference type="InterPro" id="IPR015919">
    <property type="entry name" value="Cadherin-like_sf"/>
</dbReference>
<feature type="region of interest" description="Disordered" evidence="14">
    <location>
        <begin position="425"/>
        <end position="453"/>
    </location>
</feature>
<evidence type="ECO:0000259" key="16">
    <source>
        <dbReference type="PROSITE" id="PS50268"/>
    </source>
</evidence>
<name>A0ABY7F017_MYAAR</name>
<dbReference type="PROSITE" id="PS50268">
    <property type="entry name" value="CADHERIN_2"/>
    <property type="match status" value="2"/>
</dbReference>
<dbReference type="PANTHER" id="PTHR14139">
    <property type="entry name" value="CALSYNTENIN"/>
    <property type="match status" value="1"/>
</dbReference>
<dbReference type="SUPFAM" id="SSF49313">
    <property type="entry name" value="Cadherin-like"/>
    <property type="match status" value="2"/>
</dbReference>
<evidence type="ECO:0000313" key="17">
    <source>
        <dbReference type="EMBL" id="WAR14559.1"/>
    </source>
</evidence>
<evidence type="ECO:0000256" key="11">
    <source>
        <dbReference type="ARBA" id="ARBA00035015"/>
    </source>
</evidence>
<keyword evidence="3" id="KW-0677">Repeat</keyword>
<dbReference type="Gene3D" id="2.60.120.200">
    <property type="match status" value="2"/>
</dbReference>
<dbReference type="Gene3D" id="2.60.40.60">
    <property type="entry name" value="Cadherins"/>
    <property type="match status" value="2"/>
</dbReference>
<dbReference type="InterPro" id="IPR002126">
    <property type="entry name" value="Cadherin-like_dom"/>
</dbReference>
<keyword evidence="9" id="KW-0325">Glycoprotein</keyword>
<evidence type="ECO:0000313" key="18">
    <source>
        <dbReference type="Proteomes" id="UP001164746"/>
    </source>
</evidence>
<evidence type="ECO:0000256" key="9">
    <source>
        <dbReference type="ARBA" id="ARBA00023180"/>
    </source>
</evidence>
<dbReference type="SMART" id="SM00112">
    <property type="entry name" value="CA"/>
    <property type="match status" value="1"/>
</dbReference>
<organism evidence="17 18">
    <name type="scientific">Mya arenaria</name>
    <name type="common">Soft-shell clam</name>
    <dbReference type="NCBI Taxonomy" id="6604"/>
    <lineage>
        <taxon>Eukaryota</taxon>
        <taxon>Metazoa</taxon>
        <taxon>Spiralia</taxon>
        <taxon>Lophotrochozoa</taxon>
        <taxon>Mollusca</taxon>
        <taxon>Bivalvia</taxon>
        <taxon>Autobranchia</taxon>
        <taxon>Heteroconchia</taxon>
        <taxon>Euheterodonta</taxon>
        <taxon>Imparidentia</taxon>
        <taxon>Neoheterodontei</taxon>
        <taxon>Myida</taxon>
        <taxon>Myoidea</taxon>
        <taxon>Myidae</taxon>
        <taxon>Mya</taxon>
    </lineage>
</organism>
<keyword evidence="2" id="KW-0732">Signal</keyword>
<evidence type="ECO:0000256" key="7">
    <source>
        <dbReference type="ARBA" id="ARBA00023018"/>
    </source>
</evidence>
<keyword evidence="4 13" id="KW-0106">Calcium</keyword>
<evidence type="ECO:0000256" key="14">
    <source>
        <dbReference type="SAM" id="MobiDB-lite"/>
    </source>
</evidence>
<dbReference type="SUPFAM" id="SSF49899">
    <property type="entry name" value="Concanavalin A-like lectins/glucanases"/>
    <property type="match status" value="2"/>
</dbReference>
<keyword evidence="6 15" id="KW-1133">Transmembrane helix</keyword>
<evidence type="ECO:0000256" key="3">
    <source>
        <dbReference type="ARBA" id="ARBA00022737"/>
    </source>
</evidence>
<feature type="domain" description="Cadherin" evidence="16">
    <location>
        <begin position="21"/>
        <end position="137"/>
    </location>
</feature>
<evidence type="ECO:0000256" key="2">
    <source>
        <dbReference type="ARBA" id="ARBA00022729"/>
    </source>
</evidence>